<dbReference type="InterPro" id="IPR014001">
    <property type="entry name" value="Helicase_ATP-bd"/>
</dbReference>
<dbReference type="EMBL" id="MN740267">
    <property type="protein sequence ID" value="QHT96763.1"/>
    <property type="molecule type" value="Genomic_DNA"/>
</dbReference>
<dbReference type="Gene3D" id="3.40.50.300">
    <property type="entry name" value="P-loop containing nucleotide triphosphate hydrolases"/>
    <property type="match status" value="1"/>
</dbReference>
<dbReference type="InterPro" id="IPR027417">
    <property type="entry name" value="P-loop_NTPase"/>
</dbReference>
<evidence type="ECO:0000259" key="3">
    <source>
        <dbReference type="PROSITE" id="PS51192"/>
    </source>
</evidence>
<dbReference type="Pfam" id="PF02399">
    <property type="entry name" value="Herpes_ori_bp"/>
    <property type="match status" value="2"/>
</dbReference>
<sequence length="1022" mass="119093">MDTDIELHDVSDCECYDEAELETDRLLDIKIGGFISPEQCKGKRIIFSDGKYWDTETEDISKYKKEVIKQSQPQKIYIPVAKGAKESTVKNIICEKYNEFFFGKTFELLTPDDIETCKQYNEKKNILFIINNGTYVKHAGCTKSFVRELRQTYKKIDIAEFPKTTYNEGTTFITLTDDDTKDGTKWFMLPSMLNIRHSSEEFGITDVDMDEVCGRIQEEFDDEIQLEQQINNFFIFEGTAKYEMKCDICECYHSRIIIKMRHNKAYLCCPTTKKEDVIINAITGNGYAVDLAIEKATDSDFEYEERGELYKIKNRNIYSKSTGMKRYERERTLYVSAQMGVGKSKAITKYLKKHYFDDDYRILIVTFRRTFAYKCHEQLKKAGLDFTLYSDVDDTMITDQRVIIQTESLHRIPLFDDDPPDLVILDECESIFEQINSGLFGTRFGRCWDRFHRLLRISERLILLDANIGDRTYHIVTKARGDQGEFFHCNTYTRAMDDEYRITTNPNVLVQYMIKDLEDGRKIAVAGNTKKCIKSMLGILKKKFGDKKHFGYYDSETREDIKASHFSDVDTYWKYDCLMYTPTVSAGVSFEAKHYDRVYGVFTPHSSSVESCQQMLGRIRDVALKSYYIYIDPIYMSYVTDRGKIVNALKQEYSELQKEIADDQLSISFASECKYNGTMGNFGKFESIGYNSSGVYNSLYFVLWVENTRSKNLSRNNFMLRFIQYLKLYEAGIEALPEISYDEKKIDVLGGMLGISKRQRRDIAEAENITDEDAHEIQKKMDAQETVDKKSLDSFRKYNLAWFYDVDMDKIDPDFVKTCQKTKTKQIYRNLEILSKYIKMVDKSLCGIPGVLNPLKLEPSEQCINEMFKEMSNHDKDVVDDMKCLGYNSDSIDRCLLGTRFKHSRHLLLHRLLQLCGFNKGLFENTMIYADMVYGNIHKNKKQIKAIINQAQTLMGISISRKKMGVTTSEYYFKSIRKIINTFYGGSIHVSKGDGSKRYEIHKPELIEYLDKFKKLNWVTEK</sequence>
<dbReference type="PROSITE" id="PS51192">
    <property type="entry name" value="HELICASE_ATP_BIND_1"/>
    <property type="match status" value="1"/>
</dbReference>
<evidence type="ECO:0000313" key="4">
    <source>
        <dbReference type="EMBL" id="QHT96763.1"/>
    </source>
</evidence>
<reference evidence="4" key="1">
    <citation type="journal article" date="2020" name="Nature">
        <title>Giant virus diversity and host interactions through global metagenomics.</title>
        <authorList>
            <person name="Schulz F."/>
            <person name="Roux S."/>
            <person name="Paez-Espino D."/>
            <person name="Jungbluth S."/>
            <person name="Walsh D.A."/>
            <person name="Denef V.J."/>
            <person name="McMahon K.D."/>
            <person name="Konstantinidis K.T."/>
            <person name="Eloe-Fadrosh E.A."/>
            <person name="Kyrpides N.C."/>
            <person name="Woyke T."/>
        </authorList>
    </citation>
    <scope>NUCLEOTIDE SEQUENCE</scope>
    <source>
        <strain evidence="4">GVMAG-M-3300024336-7</strain>
    </source>
</reference>
<accession>A0A6C0IZ35</accession>
<dbReference type="SUPFAM" id="SSF52540">
    <property type="entry name" value="P-loop containing nucleoside triphosphate hydrolases"/>
    <property type="match status" value="1"/>
</dbReference>
<name>A0A6C0IZ35_9ZZZZ</name>
<keyword evidence="2" id="KW-0235">DNA replication</keyword>
<evidence type="ECO:0000256" key="2">
    <source>
        <dbReference type="ARBA" id="ARBA00022705"/>
    </source>
</evidence>
<proteinExistence type="predicted"/>
<dbReference type="GO" id="GO:0006260">
    <property type="term" value="P:DNA replication"/>
    <property type="evidence" value="ECO:0007669"/>
    <property type="project" value="UniProtKB-KW"/>
</dbReference>
<dbReference type="InterPro" id="IPR003450">
    <property type="entry name" value="Replication_origin-bd"/>
</dbReference>
<organism evidence="4">
    <name type="scientific">viral metagenome</name>
    <dbReference type="NCBI Taxonomy" id="1070528"/>
    <lineage>
        <taxon>unclassified sequences</taxon>
        <taxon>metagenomes</taxon>
        <taxon>organismal metagenomes</taxon>
    </lineage>
</organism>
<dbReference type="GO" id="GO:0005524">
    <property type="term" value="F:ATP binding"/>
    <property type="evidence" value="ECO:0007669"/>
    <property type="project" value="InterPro"/>
</dbReference>
<dbReference type="AlphaFoldDB" id="A0A6C0IZ35"/>
<protein>
    <recommendedName>
        <fullName evidence="1">Replication origin-binding protein</fullName>
    </recommendedName>
</protein>
<feature type="domain" description="Helicase ATP-binding" evidence="3">
    <location>
        <begin position="324"/>
        <end position="486"/>
    </location>
</feature>
<dbReference type="GO" id="GO:0003688">
    <property type="term" value="F:DNA replication origin binding"/>
    <property type="evidence" value="ECO:0007669"/>
    <property type="project" value="InterPro"/>
</dbReference>
<evidence type="ECO:0000256" key="1">
    <source>
        <dbReference type="ARBA" id="ARBA00014069"/>
    </source>
</evidence>